<name>A0ABU1YX14_9MICC</name>
<accession>A0ABU1YX14</accession>
<dbReference type="InterPro" id="IPR007466">
    <property type="entry name" value="Peptidyl-Arg-deiminase_porph"/>
</dbReference>
<keyword evidence="1 2" id="KW-0378">Hydrolase</keyword>
<evidence type="ECO:0000313" key="3">
    <source>
        <dbReference type="Proteomes" id="UP001180715"/>
    </source>
</evidence>
<dbReference type="Pfam" id="PF04371">
    <property type="entry name" value="PAD_porph"/>
    <property type="match status" value="1"/>
</dbReference>
<dbReference type="PANTHER" id="PTHR31377">
    <property type="entry name" value="AGMATINE DEIMINASE-RELATED"/>
    <property type="match status" value="1"/>
</dbReference>
<reference evidence="2" key="1">
    <citation type="submission" date="2023-07" db="EMBL/GenBank/DDBJ databases">
        <title>Sequencing the genomes of 1000 actinobacteria strains.</title>
        <authorList>
            <person name="Klenk H.-P."/>
        </authorList>
    </citation>
    <scope>NUCLEOTIDE SEQUENCE</scope>
    <source>
        <strain evidence="2">DSM 13068</strain>
    </source>
</reference>
<dbReference type="GO" id="GO:0047632">
    <property type="term" value="F:agmatine deiminase activity"/>
    <property type="evidence" value="ECO:0007669"/>
    <property type="project" value="UniProtKB-EC"/>
</dbReference>
<keyword evidence="3" id="KW-1185">Reference proteome</keyword>
<evidence type="ECO:0000313" key="2">
    <source>
        <dbReference type="EMBL" id="MDR7292897.1"/>
    </source>
</evidence>
<evidence type="ECO:0000256" key="1">
    <source>
        <dbReference type="ARBA" id="ARBA00022801"/>
    </source>
</evidence>
<gene>
    <name evidence="2" type="ORF">J2S67_000165</name>
</gene>
<dbReference type="EMBL" id="JAVDXX010000001">
    <property type="protein sequence ID" value="MDR7292897.1"/>
    <property type="molecule type" value="Genomic_DNA"/>
</dbReference>
<dbReference type="EC" id="3.5.3.12" evidence="2"/>
<dbReference type="Proteomes" id="UP001180715">
    <property type="component" value="Unassembled WGS sequence"/>
</dbReference>
<organism evidence="2 3">
    <name type="scientific">Pseudoglutamicibacter albus</name>
    <dbReference type="NCBI Taxonomy" id="98671"/>
    <lineage>
        <taxon>Bacteria</taxon>
        <taxon>Bacillati</taxon>
        <taxon>Actinomycetota</taxon>
        <taxon>Actinomycetes</taxon>
        <taxon>Micrococcales</taxon>
        <taxon>Micrococcaceae</taxon>
        <taxon>Pseudoglutamicibacter</taxon>
    </lineage>
</organism>
<comment type="caution">
    <text evidence="2">The sequence shown here is derived from an EMBL/GenBank/DDBJ whole genome shotgun (WGS) entry which is preliminary data.</text>
</comment>
<dbReference type="SUPFAM" id="SSF55909">
    <property type="entry name" value="Pentein"/>
    <property type="match status" value="1"/>
</dbReference>
<dbReference type="Gene3D" id="3.75.10.10">
    <property type="entry name" value="L-arginine/glycine Amidinotransferase, Chain A"/>
    <property type="match status" value="1"/>
</dbReference>
<dbReference type="PANTHER" id="PTHR31377:SF0">
    <property type="entry name" value="AGMATINE DEIMINASE-RELATED"/>
    <property type="match status" value="1"/>
</dbReference>
<proteinExistence type="predicted"/>
<protein>
    <submittedName>
        <fullName evidence="2">Agmatine deiminase</fullName>
        <ecNumber evidence="2">3.5.3.12</ecNumber>
    </submittedName>
</protein>
<dbReference type="RefSeq" id="WP_310245387.1">
    <property type="nucleotide sequence ID" value="NZ_JAVDXX010000001.1"/>
</dbReference>
<sequence>MTNQSAAYVMPPEWERHERTWMSFPTPNDTFGARGSESLERARDAWAQVALAVARYEPVVMVMDPEDEAEARARLGENVEYFAAPLDDAWMRDSGPTFVRNADGELAAVNWVFNGWGAQDWAAWEHDALLASRVAAHAGVPRVDSQLVNEGGGIHIDGKGTVLLTESVQMDPGRNPGVDREAIEREIHSKLGTTHAVWVPYGLTRDNGQFGTRGHIDIVACFTPAGDVLLHMQNNPEHPDYEVSRTIRSVLESATNAAGEPLRIIEVPAPQVLTDEEGWVDYSYINHYVGNDCVILCGFNDPNDQAAVEIMQEAYPGRTVELVDAREIFACGGGIHCITQQQPAVEA</sequence>